<sequence>TGNGRLRWWRRWRRRQRLAGRRRRPATCTSRRGARQRRGVSDRKSHGFNATLRPFSLTRIRAPT</sequence>
<keyword evidence="3" id="KW-1185">Reference proteome</keyword>
<dbReference type="Proteomes" id="UP000053097">
    <property type="component" value="Unassembled WGS sequence"/>
</dbReference>
<dbReference type="EMBL" id="KK110992">
    <property type="protein sequence ID" value="EZA46504.1"/>
    <property type="molecule type" value="Genomic_DNA"/>
</dbReference>
<feature type="region of interest" description="Disordered" evidence="1">
    <location>
        <begin position="19"/>
        <end position="49"/>
    </location>
</feature>
<evidence type="ECO:0000313" key="2">
    <source>
        <dbReference type="EMBL" id="EZA46504.1"/>
    </source>
</evidence>
<gene>
    <name evidence="2" type="ORF">X777_00090</name>
</gene>
<name>A0A026VUI5_OOCBI</name>
<dbReference type="AlphaFoldDB" id="A0A026VUI5"/>
<evidence type="ECO:0000256" key="1">
    <source>
        <dbReference type="SAM" id="MobiDB-lite"/>
    </source>
</evidence>
<accession>A0A026VUI5</accession>
<feature type="non-terminal residue" evidence="2">
    <location>
        <position position="64"/>
    </location>
</feature>
<feature type="non-terminal residue" evidence="2">
    <location>
        <position position="1"/>
    </location>
</feature>
<proteinExistence type="predicted"/>
<protein>
    <submittedName>
        <fullName evidence="2">Uncharacterized protein</fullName>
    </submittedName>
</protein>
<evidence type="ECO:0000313" key="3">
    <source>
        <dbReference type="Proteomes" id="UP000053097"/>
    </source>
</evidence>
<organism evidence="2 3">
    <name type="scientific">Ooceraea biroi</name>
    <name type="common">Clonal raider ant</name>
    <name type="synonym">Cerapachys biroi</name>
    <dbReference type="NCBI Taxonomy" id="2015173"/>
    <lineage>
        <taxon>Eukaryota</taxon>
        <taxon>Metazoa</taxon>
        <taxon>Ecdysozoa</taxon>
        <taxon>Arthropoda</taxon>
        <taxon>Hexapoda</taxon>
        <taxon>Insecta</taxon>
        <taxon>Pterygota</taxon>
        <taxon>Neoptera</taxon>
        <taxon>Endopterygota</taxon>
        <taxon>Hymenoptera</taxon>
        <taxon>Apocrita</taxon>
        <taxon>Aculeata</taxon>
        <taxon>Formicoidea</taxon>
        <taxon>Formicidae</taxon>
        <taxon>Dorylinae</taxon>
        <taxon>Ooceraea</taxon>
    </lineage>
</organism>
<reference evidence="2 3" key="1">
    <citation type="journal article" date="2014" name="Curr. Biol.">
        <title>The genome of the clonal raider ant Cerapachys biroi.</title>
        <authorList>
            <person name="Oxley P.R."/>
            <person name="Ji L."/>
            <person name="Fetter-Pruneda I."/>
            <person name="McKenzie S.K."/>
            <person name="Li C."/>
            <person name="Hu H."/>
            <person name="Zhang G."/>
            <person name="Kronauer D.J."/>
        </authorList>
    </citation>
    <scope>NUCLEOTIDE SEQUENCE [LARGE SCALE GENOMIC DNA]</scope>
</reference>